<evidence type="ECO:0000259" key="8">
    <source>
        <dbReference type="SMART" id="SM00563"/>
    </source>
</evidence>
<evidence type="ECO:0000256" key="5">
    <source>
        <dbReference type="ARBA" id="ARBA00023315"/>
    </source>
</evidence>
<dbReference type="STRING" id="917.SAMN05216326_103110"/>
<dbReference type="AlphaFoldDB" id="A0A1H8DYG8"/>
<dbReference type="SUPFAM" id="SSF69593">
    <property type="entry name" value="Glycerol-3-phosphate (1)-acyltransferase"/>
    <property type="match status" value="1"/>
</dbReference>
<evidence type="ECO:0000313" key="10">
    <source>
        <dbReference type="Proteomes" id="UP000199459"/>
    </source>
</evidence>
<keyword evidence="7" id="KW-1133">Transmembrane helix</keyword>
<proteinExistence type="predicted"/>
<reference evidence="9 10" key="1">
    <citation type="submission" date="2016-10" db="EMBL/GenBank/DDBJ databases">
        <authorList>
            <person name="de Groot N.N."/>
        </authorList>
    </citation>
    <scope>NUCLEOTIDE SEQUENCE [LARGE SCALE GENOMIC DNA]</scope>
    <source>
        <strain evidence="9 10">Nm22</strain>
    </source>
</reference>
<dbReference type="GO" id="GO:0003841">
    <property type="term" value="F:1-acylglycerol-3-phosphate O-acyltransferase activity"/>
    <property type="evidence" value="ECO:0007669"/>
    <property type="project" value="TreeGrafter"/>
</dbReference>
<dbReference type="PANTHER" id="PTHR10434">
    <property type="entry name" value="1-ACYL-SN-GLYCEROL-3-PHOSPHATE ACYLTRANSFERASE"/>
    <property type="match status" value="1"/>
</dbReference>
<feature type="transmembrane region" description="Helical" evidence="7">
    <location>
        <begin position="12"/>
        <end position="34"/>
    </location>
</feature>
<keyword evidence="3 9" id="KW-0808">Transferase</keyword>
<dbReference type="PANTHER" id="PTHR10434:SF64">
    <property type="entry name" value="1-ACYL-SN-GLYCEROL-3-PHOSPHATE ACYLTRANSFERASE-RELATED"/>
    <property type="match status" value="1"/>
</dbReference>
<evidence type="ECO:0000313" key="9">
    <source>
        <dbReference type="EMBL" id="SEN12225.1"/>
    </source>
</evidence>
<keyword evidence="4" id="KW-0443">Lipid metabolism</keyword>
<dbReference type="InterPro" id="IPR002123">
    <property type="entry name" value="Plipid/glycerol_acylTrfase"/>
</dbReference>
<gene>
    <name evidence="9" type="ORF">SAMN05216325_10840</name>
</gene>
<keyword evidence="5 9" id="KW-0012">Acyltransferase</keyword>
<keyword evidence="7" id="KW-0812">Transmembrane</keyword>
<sequence>MKKKTTSIVVRLIRLFRLLVQIVTGILQSIVYPYCSHSTQQRQMKNWAAGMLKALDIKIHYTGNIPNQSHQRALLVANHVSWLDICVILAVCPAQFVAKSEISSWPIIGFLSKRVDTLFIKRAKRRDTARINQEISAALTAGKCVCIFPEGGISDGTQTLHFHASLLQSAINAEALVYPVAIRYLDTDGNTCRDAAYTDVSLVTSLRQILRQPHIEAVLNCNEPIHSTEKNRRELARLSEEAINQNLSQSAYHSESEKPSYLPNA</sequence>
<dbReference type="Proteomes" id="UP000199459">
    <property type="component" value="Unassembled WGS sequence"/>
</dbReference>
<evidence type="ECO:0000256" key="2">
    <source>
        <dbReference type="ARBA" id="ARBA00022516"/>
    </source>
</evidence>
<dbReference type="SMART" id="SM00563">
    <property type="entry name" value="PlsC"/>
    <property type="match status" value="1"/>
</dbReference>
<feature type="region of interest" description="Disordered" evidence="6">
    <location>
        <begin position="246"/>
        <end position="265"/>
    </location>
</feature>
<dbReference type="EMBL" id="FOCP01000008">
    <property type="protein sequence ID" value="SEN12225.1"/>
    <property type="molecule type" value="Genomic_DNA"/>
</dbReference>
<organism evidence="9 10">
    <name type="scientific">Nitrosomonas marina</name>
    <dbReference type="NCBI Taxonomy" id="917"/>
    <lineage>
        <taxon>Bacteria</taxon>
        <taxon>Pseudomonadati</taxon>
        <taxon>Pseudomonadota</taxon>
        <taxon>Betaproteobacteria</taxon>
        <taxon>Nitrosomonadales</taxon>
        <taxon>Nitrosomonadaceae</taxon>
        <taxon>Nitrosomonas</taxon>
    </lineage>
</organism>
<dbReference type="CDD" id="cd07989">
    <property type="entry name" value="LPLAT_AGPAT-like"/>
    <property type="match status" value="1"/>
</dbReference>
<name>A0A1H8DYG8_9PROT</name>
<dbReference type="Pfam" id="PF01553">
    <property type="entry name" value="Acyltransferase"/>
    <property type="match status" value="1"/>
</dbReference>
<evidence type="ECO:0000256" key="6">
    <source>
        <dbReference type="SAM" id="MobiDB-lite"/>
    </source>
</evidence>
<keyword evidence="7" id="KW-0472">Membrane</keyword>
<dbReference type="OrthoDB" id="9806880at2"/>
<evidence type="ECO:0000256" key="3">
    <source>
        <dbReference type="ARBA" id="ARBA00022679"/>
    </source>
</evidence>
<evidence type="ECO:0000256" key="7">
    <source>
        <dbReference type="SAM" id="Phobius"/>
    </source>
</evidence>
<evidence type="ECO:0000256" key="1">
    <source>
        <dbReference type="ARBA" id="ARBA00005189"/>
    </source>
</evidence>
<keyword evidence="2" id="KW-0444">Lipid biosynthesis</keyword>
<protein>
    <submittedName>
        <fullName evidence="9">Lyso-ornithine lipid acyltransferase</fullName>
    </submittedName>
</protein>
<dbReference type="GO" id="GO:0006654">
    <property type="term" value="P:phosphatidic acid biosynthetic process"/>
    <property type="evidence" value="ECO:0007669"/>
    <property type="project" value="TreeGrafter"/>
</dbReference>
<feature type="domain" description="Phospholipid/glycerol acyltransferase" evidence="8">
    <location>
        <begin position="73"/>
        <end position="185"/>
    </location>
</feature>
<evidence type="ECO:0000256" key="4">
    <source>
        <dbReference type="ARBA" id="ARBA00023098"/>
    </source>
</evidence>
<comment type="pathway">
    <text evidence="1">Lipid metabolism.</text>
</comment>
<accession>A0A1H8DYG8</accession>